<evidence type="ECO:0000313" key="2">
    <source>
        <dbReference type="EMBL" id="KAJ9575621.1"/>
    </source>
</evidence>
<organism evidence="2 3">
    <name type="scientific">Diploptera punctata</name>
    <name type="common">Pacific beetle cockroach</name>
    <dbReference type="NCBI Taxonomy" id="6984"/>
    <lineage>
        <taxon>Eukaryota</taxon>
        <taxon>Metazoa</taxon>
        <taxon>Ecdysozoa</taxon>
        <taxon>Arthropoda</taxon>
        <taxon>Hexapoda</taxon>
        <taxon>Insecta</taxon>
        <taxon>Pterygota</taxon>
        <taxon>Neoptera</taxon>
        <taxon>Polyneoptera</taxon>
        <taxon>Dictyoptera</taxon>
        <taxon>Blattodea</taxon>
        <taxon>Blaberoidea</taxon>
        <taxon>Blaberidae</taxon>
        <taxon>Diplopterinae</taxon>
        <taxon>Diploptera</taxon>
    </lineage>
</organism>
<evidence type="ECO:0000313" key="3">
    <source>
        <dbReference type="Proteomes" id="UP001233999"/>
    </source>
</evidence>
<proteinExistence type="predicted"/>
<dbReference type="Proteomes" id="UP001233999">
    <property type="component" value="Unassembled WGS sequence"/>
</dbReference>
<protein>
    <submittedName>
        <fullName evidence="2">Uncharacterized protein</fullName>
    </submittedName>
</protein>
<keyword evidence="1" id="KW-0175">Coiled coil</keyword>
<dbReference type="AlphaFoldDB" id="A0AAD8E3K3"/>
<comment type="caution">
    <text evidence="2">The sequence shown here is derived from an EMBL/GenBank/DDBJ whole genome shotgun (WGS) entry which is preliminary data.</text>
</comment>
<keyword evidence="3" id="KW-1185">Reference proteome</keyword>
<name>A0AAD8E3K3_DIPPU</name>
<feature type="coiled-coil region" evidence="1">
    <location>
        <begin position="25"/>
        <end position="52"/>
    </location>
</feature>
<gene>
    <name evidence="2" type="ORF">L9F63_007555</name>
</gene>
<accession>A0AAD8E3K3</accession>
<reference evidence="2" key="1">
    <citation type="journal article" date="2023" name="IScience">
        <title>Live-bearing cockroach genome reveals convergent evolutionary mechanisms linked to viviparity in insects and beyond.</title>
        <authorList>
            <person name="Fouks B."/>
            <person name="Harrison M.C."/>
            <person name="Mikhailova A.A."/>
            <person name="Marchal E."/>
            <person name="English S."/>
            <person name="Carruthers M."/>
            <person name="Jennings E.C."/>
            <person name="Chiamaka E.L."/>
            <person name="Frigard R.A."/>
            <person name="Pippel M."/>
            <person name="Attardo G.M."/>
            <person name="Benoit J.B."/>
            <person name="Bornberg-Bauer E."/>
            <person name="Tobe S.S."/>
        </authorList>
    </citation>
    <scope>NUCLEOTIDE SEQUENCE</scope>
    <source>
        <strain evidence="2">Stay&amp;Tobe</strain>
    </source>
</reference>
<sequence length="553" mass="64847">MFNYVKHKYFSASKEKEISVVDVKEKTKSEHIQALERENAQLRAMLNKEIHTTYHLCIRYLHMKYMKDQLNVKYEQLQKEYNDSLCHAMINLNEILNKINTSDDHFIDQNKYIPLNILNKSLSLSLQDRNCKLSISNDHDYVLEMLNSSEQIKCNNKNKMFDLEALGIDTNKEMFHNEQEKTNKNHSECKLHKCKVHKCKIRKCKVHKCRKHKCILKQKEGKNIAHDKICINSISKVLINNDNQNSGSAETKTSICNQHEPNNYFIATNKMENVTKDIERNKKFRSIKHSNFLKSNQLEPLKEALKSSEKQQVLDETNTNYMNCSRCEQTSGNMDIKLKKYSDNDLKQIISPERISKTSNICKHHMREFIIEDNKDFISCGTGIDNIQHTFLKSHTKLHQQPFQDSKTHDVKNVNNNYDSHNNQLRQVMKDEGSHNKLSREFKDYSKHLSETSSNFRTNNIKLLVNKFEDYENQLRGKDTSQYIQNDFENTKYETPIPLSESKSTIKTNSSNDVEVTHIQSAPNIVQNFEFVHYTKIKRSVSKISVRDMCTNT</sequence>
<reference evidence="2" key="2">
    <citation type="submission" date="2023-05" db="EMBL/GenBank/DDBJ databases">
        <authorList>
            <person name="Fouks B."/>
        </authorList>
    </citation>
    <scope>NUCLEOTIDE SEQUENCE</scope>
    <source>
        <strain evidence="2">Stay&amp;Tobe</strain>
        <tissue evidence="2">Testes</tissue>
    </source>
</reference>
<evidence type="ECO:0000256" key="1">
    <source>
        <dbReference type="SAM" id="Coils"/>
    </source>
</evidence>
<dbReference type="EMBL" id="JASPKZ010009828">
    <property type="protein sequence ID" value="KAJ9575621.1"/>
    <property type="molecule type" value="Genomic_DNA"/>
</dbReference>